<dbReference type="PATRIC" id="fig|1339314.3.peg.3203"/>
<evidence type="ECO:0000313" key="1">
    <source>
        <dbReference type="EMBL" id="EXZ72557.1"/>
    </source>
</evidence>
<reference evidence="1 2" key="1">
    <citation type="submission" date="2014-02" db="EMBL/GenBank/DDBJ databases">
        <authorList>
            <person name="Sears C."/>
            <person name="Carroll K."/>
            <person name="Sack B.R."/>
            <person name="Qadri F."/>
            <person name="Myers L.L."/>
            <person name="Chung G.-T."/>
            <person name="Escheverria P."/>
            <person name="Fraser C.M."/>
            <person name="Sadzewicz L."/>
            <person name="Shefchek K.A."/>
            <person name="Tallon L."/>
            <person name="Das S.P."/>
            <person name="Daugherty S."/>
            <person name="Mongodin E.F."/>
        </authorList>
    </citation>
    <scope>NUCLEOTIDE SEQUENCE [LARGE SCALE GENOMIC DNA]</scope>
    <source>
        <strain evidence="1 2">3976T8</strain>
    </source>
</reference>
<protein>
    <submittedName>
        <fullName evidence="1">Uncharacterized protein</fullName>
    </submittedName>
</protein>
<evidence type="ECO:0000313" key="2">
    <source>
        <dbReference type="Proteomes" id="UP000020938"/>
    </source>
</evidence>
<dbReference type="Proteomes" id="UP000020938">
    <property type="component" value="Unassembled WGS sequence"/>
</dbReference>
<proteinExistence type="predicted"/>
<comment type="caution">
    <text evidence="1">The sequence shown here is derived from an EMBL/GenBank/DDBJ whole genome shotgun (WGS) entry which is preliminary data.</text>
</comment>
<sequence>MGFMTLNDCIDYKYIIFLDHPGKDKGREKEGIGKKRQRKIGLPKTAVRKRMDARMNCTLIYNNIK</sequence>
<accession>A0A016BUY1</accession>
<name>A0A016BUY1_BACFG</name>
<dbReference type="AlphaFoldDB" id="A0A016BUY1"/>
<organism evidence="1 2">
    <name type="scientific">Bacteroides fragilis str. 3976T8</name>
    <dbReference type="NCBI Taxonomy" id="1339314"/>
    <lineage>
        <taxon>Bacteria</taxon>
        <taxon>Pseudomonadati</taxon>
        <taxon>Bacteroidota</taxon>
        <taxon>Bacteroidia</taxon>
        <taxon>Bacteroidales</taxon>
        <taxon>Bacteroidaceae</taxon>
        <taxon>Bacteroides</taxon>
    </lineage>
</organism>
<dbReference type="EMBL" id="JGDS01000058">
    <property type="protein sequence ID" value="EXZ72557.1"/>
    <property type="molecule type" value="Genomic_DNA"/>
</dbReference>
<gene>
    <name evidence="1" type="ORF">M123_3041</name>
</gene>